<dbReference type="GO" id="GO:0050839">
    <property type="term" value="F:cell adhesion molecule binding"/>
    <property type="evidence" value="ECO:0007669"/>
    <property type="project" value="TreeGrafter"/>
</dbReference>
<accession>A0A6A4WR55</accession>
<organism evidence="9 10">
    <name type="scientific">Amphibalanus amphitrite</name>
    <name type="common">Striped barnacle</name>
    <name type="synonym">Balanus amphitrite</name>
    <dbReference type="NCBI Taxonomy" id="1232801"/>
    <lineage>
        <taxon>Eukaryota</taxon>
        <taxon>Metazoa</taxon>
        <taxon>Ecdysozoa</taxon>
        <taxon>Arthropoda</taxon>
        <taxon>Crustacea</taxon>
        <taxon>Multicrustacea</taxon>
        <taxon>Cirripedia</taxon>
        <taxon>Thoracica</taxon>
        <taxon>Thoracicalcarea</taxon>
        <taxon>Balanomorpha</taxon>
        <taxon>Balanoidea</taxon>
        <taxon>Balanidae</taxon>
        <taxon>Amphibalaninae</taxon>
        <taxon>Amphibalanus</taxon>
    </lineage>
</organism>
<dbReference type="CDD" id="cd00063">
    <property type="entry name" value="FN3"/>
    <property type="match status" value="1"/>
</dbReference>
<dbReference type="PROSITE" id="PS50835">
    <property type="entry name" value="IG_LIKE"/>
    <property type="match status" value="5"/>
</dbReference>
<dbReference type="SUPFAM" id="SSF49265">
    <property type="entry name" value="Fibronectin type III"/>
    <property type="match status" value="1"/>
</dbReference>
<dbReference type="Proteomes" id="UP000440578">
    <property type="component" value="Unassembled WGS sequence"/>
</dbReference>
<feature type="domain" description="Ig-like" evidence="8">
    <location>
        <begin position="185"/>
        <end position="297"/>
    </location>
</feature>
<dbReference type="InterPro" id="IPR007110">
    <property type="entry name" value="Ig-like_dom"/>
</dbReference>
<dbReference type="InterPro" id="IPR036179">
    <property type="entry name" value="Ig-like_dom_sf"/>
</dbReference>
<feature type="region of interest" description="Disordered" evidence="7">
    <location>
        <begin position="355"/>
        <end position="395"/>
    </location>
</feature>
<evidence type="ECO:0000256" key="7">
    <source>
        <dbReference type="SAM" id="MobiDB-lite"/>
    </source>
</evidence>
<dbReference type="OrthoDB" id="10028801at2759"/>
<dbReference type="EMBL" id="VIIS01000778">
    <property type="protein sequence ID" value="KAF0305112.1"/>
    <property type="molecule type" value="Genomic_DNA"/>
</dbReference>
<name>A0A6A4WR55_AMPAM</name>
<proteinExistence type="predicted"/>
<dbReference type="SMART" id="SM00409">
    <property type="entry name" value="IG"/>
    <property type="match status" value="5"/>
</dbReference>
<dbReference type="InterPro" id="IPR013162">
    <property type="entry name" value="CD80_C2-set"/>
</dbReference>
<evidence type="ECO:0000256" key="6">
    <source>
        <dbReference type="ARBA" id="ARBA00023319"/>
    </source>
</evidence>
<gene>
    <name evidence="9" type="primary">Nphs1_9</name>
    <name evidence="9" type="ORF">FJT64_023226</name>
</gene>
<dbReference type="InterPro" id="IPR003599">
    <property type="entry name" value="Ig_sub"/>
</dbReference>
<evidence type="ECO:0000256" key="2">
    <source>
        <dbReference type="ARBA" id="ARBA00022737"/>
    </source>
</evidence>
<dbReference type="Pfam" id="PF13927">
    <property type="entry name" value="Ig_3"/>
    <property type="match status" value="2"/>
</dbReference>
<protein>
    <submittedName>
        <fullName evidence="9">Nephrin</fullName>
    </submittedName>
</protein>
<feature type="domain" description="Ig-like" evidence="8">
    <location>
        <begin position="404"/>
        <end position="499"/>
    </location>
</feature>
<keyword evidence="10" id="KW-1185">Reference proteome</keyword>
<dbReference type="PANTHER" id="PTHR11640:SF31">
    <property type="entry name" value="IRREGULAR CHIASM C-ROUGHEST PROTEIN-RELATED"/>
    <property type="match status" value="1"/>
</dbReference>
<dbReference type="InterPro" id="IPR013098">
    <property type="entry name" value="Ig_I-set"/>
</dbReference>
<dbReference type="GO" id="GO:0005911">
    <property type="term" value="C:cell-cell junction"/>
    <property type="evidence" value="ECO:0007669"/>
    <property type="project" value="TreeGrafter"/>
</dbReference>
<feature type="domain" description="Ig-like" evidence="8">
    <location>
        <begin position="64"/>
        <end position="175"/>
    </location>
</feature>
<evidence type="ECO:0000256" key="5">
    <source>
        <dbReference type="ARBA" id="ARBA00023180"/>
    </source>
</evidence>
<feature type="compositionally biased region" description="Basic and acidic residues" evidence="7">
    <location>
        <begin position="370"/>
        <end position="392"/>
    </location>
</feature>
<keyword evidence="2" id="KW-0677">Repeat</keyword>
<keyword evidence="3" id="KW-0472">Membrane</keyword>
<dbReference type="GO" id="GO:0005886">
    <property type="term" value="C:plasma membrane"/>
    <property type="evidence" value="ECO:0007669"/>
    <property type="project" value="TreeGrafter"/>
</dbReference>
<dbReference type="SUPFAM" id="SSF48726">
    <property type="entry name" value="Immunoglobulin"/>
    <property type="match status" value="7"/>
</dbReference>
<evidence type="ECO:0000256" key="3">
    <source>
        <dbReference type="ARBA" id="ARBA00023136"/>
    </source>
</evidence>
<dbReference type="GO" id="GO:0098609">
    <property type="term" value="P:cell-cell adhesion"/>
    <property type="evidence" value="ECO:0007669"/>
    <property type="project" value="TreeGrafter"/>
</dbReference>
<dbReference type="InterPro" id="IPR036116">
    <property type="entry name" value="FN3_sf"/>
</dbReference>
<keyword evidence="6" id="KW-0393">Immunoglobulin domain</keyword>
<dbReference type="Gene3D" id="2.60.40.10">
    <property type="entry name" value="Immunoglobulins"/>
    <property type="match status" value="7"/>
</dbReference>
<dbReference type="PANTHER" id="PTHR11640">
    <property type="entry name" value="NEPHRIN"/>
    <property type="match status" value="1"/>
</dbReference>
<dbReference type="SMART" id="SM00408">
    <property type="entry name" value="IGc2"/>
    <property type="match status" value="4"/>
</dbReference>
<evidence type="ECO:0000313" key="9">
    <source>
        <dbReference type="EMBL" id="KAF0305112.1"/>
    </source>
</evidence>
<keyword evidence="5" id="KW-0325">Glycoprotein</keyword>
<evidence type="ECO:0000256" key="4">
    <source>
        <dbReference type="ARBA" id="ARBA00023157"/>
    </source>
</evidence>
<dbReference type="InterPro" id="IPR003598">
    <property type="entry name" value="Ig_sub2"/>
</dbReference>
<dbReference type="InterPro" id="IPR051275">
    <property type="entry name" value="Cell_adhesion_signaling"/>
</dbReference>
<sequence>MATRAGCRATPGTVCWVTRPRACTDLEITNVTLEDDGRFQCQVSPSGGQPAIRADAYLSVILKPQSVRLRAFVDGVATYDEVQVPRGESVTLTCDVTGARPAAGIEWQRNGRHLEADGSAAVLAAVGDARRLDTRSSLTVDAGRADDGAGYSCVARHPALRPADGHRERFNASITFSVLYPPGPPSISGYSAGEILRTGEQRTLTCSSEGGNPPARLVWTRNGRAVGQVYRAGRRAATAAHMFIADPTDLGVRLPVHGLLQIAPKRVSVTAPASAQSGDVIHVSCVTSESNPPANLTWIVSDGVLENNNMFNDRWEATWAAHPAPDGGWISSSNVTALVPADADQQFPLRCFAQNPAVPQPRRRGARHRSAAEDNGRRLTCRSRSDAADRPSDASATLRVSYAPVFERPQLNATAVRGQPLSLNVTARANPPVRDYVWSRADGAGASADGRLLTSADGRLLTSADGVLNLTSVRRDDAGWYLLRATSALGSASARVHVDVLYPPKVFKTPSIITAARHGRLDLPCRAEANPLSGSMFSWSRPGQRQPLNLTSSYLNGTSFLRIPALTEDSAGDFVCSVTNDLGLDSATFTVVIQEPAKIAKSVRFAKAAARLGEKAHVTCRARGAPAVTFSWSRDGDVISGTGSGGKYGTERKQIDVLRWASVLVISDITESDYGEYECRASNRLGSDTHRVRLVEPSAPDPPRDLHVLNVSSGAVTLAWTPAFDGGFIQLRT</sequence>
<dbReference type="Pfam" id="PF08205">
    <property type="entry name" value="C2-set_2"/>
    <property type="match status" value="2"/>
</dbReference>
<dbReference type="AlphaFoldDB" id="A0A6A4WR55"/>
<dbReference type="CDD" id="cd00096">
    <property type="entry name" value="Ig"/>
    <property type="match status" value="2"/>
</dbReference>
<feature type="domain" description="Ig-like" evidence="8">
    <location>
        <begin position="596"/>
        <end position="695"/>
    </location>
</feature>
<dbReference type="InterPro" id="IPR003961">
    <property type="entry name" value="FN3_dom"/>
</dbReference>
<keyword evidence="4" id="KW-1015">Disulfide bond</keyword>
<evidence type="ECO:0000256" key="1">
    <source>
        <dbReference type="ARBA" id="ARBA00004479"/>
    </source>
</evidence>
<reference evidence="9 10" key="1">
    <citation type="submission" date="2019-07" db="EMBL/GenBank/DDBJ databases">
        <title>Draft genome assembly of a fouling barnacle, Amphibalanus amphitrite (Darwin, 1854): The first reference genome for Thecostraca.</title>
        <authorList>
            <person name="Kim W."/>
        </authorList>
    </citation>
    <scope>NUCLEOTIDE SEQUENCE [LARGE SCALE GENOMIC DNA]</scope>
    <source>
        <strain evidence="9">SNU_AA5</strain>
        <tissue evidence="9">Soma without cirri and trophi</tissue>
    </source>
</reference>
<comment type="caution">
    <text evidence="9">The sequence shown here is derived from an EMBL/GenBank/DDBJ whole genome shotgun (WGS) entry which is preliminary data.</text>
</comment>
<dbReference type="GO" id="GO:0009653">
    <property type="term" value="P:anatomical structure morphogenesis"/>
    <property type="evidence" value="ECO:0007669"/>
    <property type="project" value="UniProtKB-ARBA"/>
</dbReference>
<dbReference type="Pfam" id="PF07679">
    <property type="entry name" value="I-set"/>
    <property type="match status" value="1"/>
</dbReference>
<evidence type="ECO:0000259" key="8">
    <source>
        <dbReference type="PROSITE" id="PS50835"/>
    </source>
</evidence>
<comment type="subcellular location">
    <subcellularLocation>
        <location evidence="1">Membrane</location>
        <topology evidence="1">Single-pass type I membrane protein</topology>
    </subcellularLocation>
</comment>
<feature type="domain" description="Ig-like" evidence="8">
    <location>
        <begin position="504"/>
        <end position="590"/>
    </location>
</feature>
<evidence type="ECO:0000313" key="10">
    <source>
        <dbReference type="Proteomes" id="UP000440578"/>
    </source>
</evidence>
<dbReference type="InterPro" id="IPR013783">
    <property type="entry name" value="Ig-like_fold"/>
</dbReference>
<dbReference type="GO" id="GO:0030154">
    <property type="term" value="P:cell differentiation"/>
    <property type="evidence" value="ECO:0007669"/>
    <property type="project" value="UniProtKB-ARBA"/>
</dbReference>